<organism evidence="1 2">
    <name type="scientific">Endozoicomonas numazuensis</name>
    <dbReference type="NCBI Taxonomy" id="1137799"/>
    <lineage>
        <taxon>Bacteria</taxon>
        <taxon>Pseudomonadati</taxon>
        <taxon>Pseudomonadota</taxon>
        <taxon>Gammaproteobacteria</taxon>
        <taxon>Oceanospirillales</taxon>
        <taxon>Endozoicomonadaceae</taxon>
        <taxon>Endozoicomonas</taxon>
    </lineage>
</organism>
<dbReference type="RefSeq" id="WP_034835490.1">
    <property type="nucleotide sequence ID" value="NZ_JOKH01000002.1"/>
</dbReference>
<reference evidence="1 2" key="1">
    <citation type="submission" date="2014-06" db="EMBL/GenBank/DDBJ databases">
        <title>Whole Genome Sequences of Three Symbiotic Endozoicomonas Bacteria.</title>
        <authorList>
            <person name="Neave M.J."/>
            <person name="Apprill A."/>
            <person name="Voolstra C.R."/>
        </authorList>
    </citation>
    <scope>NUCLEOTIDE SEQUENCE [LARGE SCALE GENOMIC DNA]</scope>
    <source>
        <strain evidence="1 2">DSM 25634</strain>
    </source>
</reference>
<protein>
    <submittedName>
        <fullName evidence="1">Uncharacterized protein</fullName>
    </submittedName>
</protein>
<accession>A0A081NIN6</accession>
<name>A0A081NIN6_9GAMM</name>
<evidence type="ECO:0000313" key="1">
    <source>
        <dbReference type="EMBL" id="KEQ18309.1"/>
    </source>
</evidence>
<dbReference type="OrthoDB" id="9794206at2"/>
<dbReference type="eggNOG" id="COG3562">
    <property type="taxonomic scope" value="Bacteria"/>
</dbReference>
<keyword evidence="2" id="KW-1185">Reference proteome</keyword>
<dbReference type="STRING" id="1137799.GZ78_12370"/>
<comment type="caution">
    <text evidence="1">The sequence shown here is derived from an EMBL/GenBank/DDBJ whole genome shotgun (WGS) entry which is preliminary data.</text>
</comment>
<dbReference type="AlphaFoldDB" id="A0A081NIN6"/>
<dbReference type="Proteomes" id="UP000028073">
    <property type="component" value="Unassembled WGS sequence"/>
</dbReference>
<sequence>MKVLLYSTSHRLDEYYQSISENVSSNLQCEVFRFGQGLPGPDFKFIKLALRLDLGEIIDFKIKYKSIMRGKEKISRVRAEKYKFNCFLSALRIFNLINSGGYSLVVIWNGSRMTQRLVSEVAKLMGVSVAYMENGIIPRTTVADGKGVNFNNSVPRESGFYKSNCFGFNIEREEGLSLRNQIEGVERIGSSKKLEGKYVFFPFQVDSDSQIINHSKWVKNMKDLFVVALRTHKILDDKSIKFVFKEHPSSPFEYKELEDDQTDNCFFFKQLKH</sequence>
<gene>
    <name evidence="1" type="ORF">GZ78_12370</name>
</gene>
<evidence type="ECO:0000313" key="2">
    <source>
        <dbReference type="Proteomes" id="UP000028073"/>
    </source>
</evidence>
<dbReference type="EMBL" id="JOKH01000002">
    <property type="protein sequence ID" value="KEQ18309.1"/>
    <property type="molecule type" value="Genomic_DNA"/>
</dbReference>
<proteinExistence type="predicted"/>